<dbReference type="InterPro" id="IPR006984">
    <property type="entry name" value="Fcf1/UTP23"/>
</dbReference>
<feature type="compositionally biased region" description="Low complexity" evidence="8">
    <location>
        <begin position="261"/>
        <end position="273"/>
    </location>
</feature>
<evidence type="ECO:0000256" key="5">
    <source>
        <dbReference type="ARBA" id="ARBA00037300"/>
    </source>
</evidence>
<evidence type="ECO:0000256" key="6">
    <source>
        <dbReference type="ARBA" id="ARBA00038503"/>
    </source>
</evidence>
<organism evidence="10 11">
    <name type="scientific">Thelonectria olida</name>
    <dbReference type="NCBI Taxonomy" id="1576542"/>
    <lineage>
        <taxon>Eukaryota</taxon>
        <taxon>Fungi</taxon>
        <taxon>Dikarya</taxon>
        <taxon>Ascomycota</taxon>
        <taxon>Pezizomycotina</taxon>
        <taxon>Sordariomycetes</taxon>
        <taxon>Hypocreomycetidae</taxon>
        <taxon>Hypocreales</taxon>
        <taxon>Nectriaceae</taxon>
        <taxon>Thelonectria</taxon>
    </lineage>
</organism>
<evidence type="ECO:0000256" key="1">
    <source>
        <dbReference type="ARBA" id="ARBA00004604"/>
    </source>
</evidence>
<dbReference type="Pfam" id="PF04900">
    <property type="entry name" value="Fcf1"/>
    <property type="match status" value="1"/>
</dbReference>
<protein>
    <recommendedName>
        <fullName evidence="7">U three protein 23</fullName>
    </recommendedName>
</protein>
<gene>
    <name evidence="10" type="ORF">B0T10DRAFT_453793</name>
</gene>
<dbReference type="Gene3D" id="3.40.50.1010">
    <property type="entry name" value="5'-nuclease"/>
    <property type="match status" value="1"/>
</dbReference>
<keyword evidence="3" id="KW-0698">rRNA processing</keyword>
<feature type="compositionally biased region" description="Low complexity" evidence="8">
    <location>
        <begin position="307"/>
        <end position="319"/>
    </location>
</feature>
<comment type="similarity">
    <text evidence="6">Belongs to the UTP23/FCF1 family. UTP23 subfamily.</text>
</comment>
<evidence type="ECO:0000256" key="8">
    <source>
        <dbReference type="SAM" id="MobiDB-lite"/>
    </source>
</evidence>
<keyword evidence="11" id="KW-1185">Reference proteome</keyword>
<evidence type="ECO:0000256" key="3">
    <source>
        <dbReference type="ARBA" id="ARBA00022552"/>
    </source>
</evidence>
<dbReference type="EMBL" id="JAGPYM010000002">
    <property type="protein sequence ID" value="KAH6898462.1"/>
    <property type="molecule type" value="Genomic_DNA"/>
</dbReference>
<feature type="compositionally biased region" description="Basic and acidic residues" evidence="8">
    <location>
        <begin position="274"/>
        <end position="287"/>
    </location>
</feature>
<dbReference type="InterPro" id="IPR057776">
    <property type="entry name" value="UTP23_sensor"/>
</dbReference>
<proteinExistence type="inferred from homology"/>
<accession>A0A9P8WI85</accession>
<feature type="compositionally biased region" description="Acidic residues" evidence="8">
    <location>
        <begin position="205"/>
        <end position="216"/>
    </location>
</feature>
<dbReference type="FunFam" id="3.40.50.1010:FF:000006">
    <property type="entry name" value="rRNA-processing protein UTP23 homolog"/>
    <property type="match status" value="1"/>
</dbReference>
<dbReference type="GO" id="GO:0032040">
    <property type="term" value="C:small-subunit processome"/>
    <property type="evidence" value="ECO:0007669"/>
    <property type="project" value="InterPro"/>
</dbReference>
<evidence type="ECO:0000256" key="4">
    <source>
        <dbReference type="ARBA" id="ARBA00023242"/>
    </source>
</evidence>
<evidence type="ECO:0000259" key="9">
    <source>
        <dbReference type="Pfam" id="PF24779"/>
    </source>
</evidence>
<evidence type="ECO:0000313" key="11">
    <source>
        <dbReference type="Proteomes" id="UP000777438"/>
    </source>
</evidence>
<reference evidence="10 11" key="1">
    <citation type="journal article" date="2021" name="Nat. Commun.">
        <title>Genetic determinants of endophytism in the Arabidopsis root mycobiome.</title>
        <authorList>
            <person name="Mesny F."/>
            <person name="Miyauchi S."/>
            <person name="Thiergart T."/>
            <person name="Pickel B."/>
            <person name="Atanasova L."/>
            <person name="Karlsson M."/>
            <person name="Huettel B."/>
            <person name="Barry K.W."/>
            <person name="Haridas S."/>
            <person name="Chen C."/>
            <person name="Bauer D."/>
            <person name="Andreopoulos W."/>
            <person name="Pangilinan J."/>
            <person name="LaButti K."/>
            <person name="Riley R."/>
            <person name="Lipzen A."/>
            <person name="Clum A."/>
            <person name="Drula E."/>
            <person name="Henrissat B."/>
            <person name="Kohler A."/>
            <person name="Grigoriev I.V."/>
            <person name="Martin F.M."/>
            <person name="Hacquard S."/>
        </authorList>
    </citation>
    <scope>NUCLEOTIDE SEQUENCE [LARGE SCALE GENOMIC DNA]</scope>
    <source>
        <strain evidence="10 11">MPI-CAGE-CH-0241</strain>
    </source>
</reference>
<feature type="region of interest" description="Disordered" evidence="8">
    <location>
        <begin position="199"/>
        <end position="319"/>
    </location>
</feature>
<evidence type="ECO:0000256" key="2">
    <source>
        <dbReference type="ARBA" id="ARBA00022517"/>
    </source>
</evidence>
<dbReference type="InterPro" id="IPR029060">
    <property type="entry name" value="PIN-like_dom_sf"/>
</dbReference>
<feature type="compositionally biased region" description="Basic and acidic residues" evidence="8">
    <location>
        <begin position="217"/>
        <end position="237"/>
    </location>
</feature>
<dbReference type="PANTHER" id="PTHR12416">
    <property type="entry name" value="RRNA-PROCESSING PROTEIN UTP23 HOMOLOG"/>
    <property type="match status" value="1"/>
</dbReference>
<comment type="subcellular location">
    <subcellularLocation>
        <location evidence="1">Nucleus</location>
        <location evidence="1">Nucleolus</location>
    </subcellularLocation>
</comment>
<name>A0A9P8WI85_9HYPO</name>
<dbReference type="SUPFAM" id="SSF88723">
    <property type="entry name" value="PIN domain-like"/>
    <property type="match status" value="1"/>
</dbReference>
<sequence>MAGQWGSRPLEFNMRGKRSKQYRKLMEQFSMTFGFREPYQVLVDAEMVKDSCRFKMDLEPALSRTVHGKVKPMITQCEIRKLYAQKNEPGVKEAIDAAKTLERRRCGHHPDDYPEPLGTEECLQSVVDPKHSGSNKHRYVVASQDQSVRKMLRGIKGVPLIYIKRSVMILEPMADESVQLRAREERSKFRAEIRGALGKRKREEDNDDDDSDDEKDNVDVDKKETKPTKAKQGEENKTKKKSYGPKGPNPLAVQKAKKQQQKGQQQQGQPQKAAESEQKENGHEGPAKRKRRRRAKPSTAAGQDKTAAVPVEAEASAES</sequence>
<feature type="domain" description="UTP23 sensor motif region" evidence="9">
    <location>
        <begin position="239"/>
        <end position="258"/>
    </location>
</feature>
<dbReference type="AlphaFoldDB" id="A0A9P8WI85"/>
<evidence type="ECO:0000256" key="7">
    <source>
        <dbReference type="ARBA" id="ARBA00076388"/>
    </source>
</evidence>
<comment type="function">
    <text evidence="5">Involved in rRNA-processing and ribosome biogenesis.</text>
</comment>
<dbReference type="GO" id="GO:0006364">
    <property type="term" value="P:rRNA processing"/>
    <property type="evidence" value="ECO:0007669"/>
    <property type="project" value="UniProtKB-KW"/>
</dbReference>
<comment type="caution">
    <text evidence="10">The sequence shown here is derived from an EMBL/GenBank/DDBJ whole genome shotgun (WGS) entry which is preliminary data.</text>
</comment>
<dbReference type="CDD" id="cd09865">
    <property type="entry name" value="PIN_ScUtp23p-like"/>
    <property type="match status" value="1"/>
</dbReference>
<keyword evidence="4" id="KW-0539">Nucleus</keyword>
<evidence type="ECO:0000313" key="10">
    <source>
        <dbReference type="EMBL" id="KAH6898462.1"/>
    </source>
</evidence>
<keyword evidence="2" id="KW-0690">Ribosome biogenesis</keyword>
<dbReference type="Proteomes" id="UP000777438">
    <property type="component" value="Unassembled WGS sequence"/>
</dbReference>
<dbReference type="OrthoDB" id="25675at2759"/>
<dbReference type="Pfam" id="PF24779">
    <property type="entry name" value="UTP23_sensor"/>
    <property type="match status" value="1"/>
</dbReference>